<dbReference type="PANTHER" id="PTHR30399:SF1">
    <property type="entry name" value="UTP PYROPHOSPHATASE"/>
    <property type="match status" value="1"/>
</dbReference>
<dbReference type="Proteomes" id="UP000008467">
    <property type="component" value="Chromosome"/>
</dbReference>
<protein>
    <recommendedName>
        <fullName evidence="1">YgjP-like metallopeptidase domain-containing protein</fullName>
    </recommendedName>
</protein>
<dbReference type="eggNOG" id="COG1451">
    <property type="taxonomic scope" value="Bacteria"/>
</dbReference>
<name>F2JMQ0_CELLD</name>
<sequence>MKLNFDYKGTKITYDLTYKKTKAISIKITEEGKVNVIAPIGTSIYAVMDKVKGNAPWIISELYRNRPQASQSQLLEQYTYLGKNYKLEIVTSSELKEIKVKMLRGKLVVETYTESTAEIRQAIIDWYKQKVNAKIKERLKAYKEMFEMVPAQVEVMDDNTILFRSDETCITANVRVGIMPVEIIDYILVSSLCRINGLVDGKEVGKMEEIIPSFEKSKEWLEENKNKLTL</sequence>
<evidence type="ECO:0000259" key="1">
    <source>
        <dbReference type="Pfam" id="PF01863"/>
    </source>
</evidence>
<dbReference type="AlphaFoldDB" id="F2JMQ0"/>
<proteinExistence type="predicted"/>
<organism evidence="2 3">
    <name type="scientific">Cellulosilyticum lentocellum (strain ATCC 49066 / DSM 5427 / NCIMB 11756 / RHM5)</name>
    <name type="common">Clostridium lentocellum</name>
    <dbReference type="NCBI Taxonomy" id="642492"/>
    <lineage>
        <taxon>Bacteria</taxon>
        <taxon>Bacillati</taxon>
        <taxon>Bacillota</taxon>
        <taxon>Clostridia</taxon>
        <taxon>Lachnospirales</taxon>
        <taxon>Cellulosilyticaceae</taxon>
        <taxon>Cellulosilyticum</taxon>
    </lineage>
</organism>
<dbReference type="InterPro" id="IPR053136">
    <property type="entry name" value="UTP_pyrophosphatase-like"/>
</dbReference>
<dbReference type="HOGENOM" id="CLU_1203068_0_0_9"/>
<dbReference type="KEGG" id="cle:Clole_3004"/>
<dbReference type="Pfam" id="PF01863">
    <property type="entry name" value="YgjP-like"/>
    <property type="match status" value="1"/>
</dbReference>
<keyword evidence="3" id="KW-1185">Reference proteome</keyword>
<dbReference type="PANTHER" id="PTHR30399">
    <property type="entry name" value="UNCHARACTERIZED PROTEIN YGJP"/>
    <property type="match status" value="1"/>
</dbReference>
<accession>F2JMQ0</accession>
<dbReference type="EMBL" id="CP002582">
    <property type="protein sequence ID" value="ADZ84701.1"/>
    <property type="molecule type" value="Genomic_DNA"/>
</dbReference>
<dbReference type="RefSeq" id="WP_013657981.1">
    <property type="nucleotide sequence ID" value="NC_015275.1"/>
</dbReference>
<gene>
    <name evidence="2" type="ordered locus">Clole_3004</name>
</gene>
<evidence type="ECO:0000313" key="2">
    <source>
        <dbReference type="EMBL" id="ADZ84701.1"/>
    </source>
</evidence>
<reference evidence="2 3" key="1">
    <citation type="journal article" date="2011" name="J. Bacteriol.">
        <title>Complete genome sequence of the cellulose-degrading bacterium Cellulosilyticum lentocellum.</title>
        <authorList>
            <consortium name="US DOE Joint Genome Institute"/>
            <person name="Miller D.A."/>
            <person name="Suen G."/>
            <person name="Bruce D."/>
            <person name="Copeland A."/>
            <person name="Cheng J.F."/>
            <person name="Detter C."/>
            <person name="Goodwin L.A."/>
            <person name="Han C.S."/>
            <person name="Hauser L.J."/>
            <person name="Land M.L."/>
            <person name="Lapidus A."/>
            <person name="Lucas S."/>
            <person name="Meincke L."/>
            <person name="Pitluck S."/>
            <person name="Tapia R."/>
            <person name="Teshima H."/>
            <person name="Woyke T."/>
            <person name="Fox B.G."/>
            <person name="Angert E.R."/>
            <person name="Currie C.R."/>
        </authorList>
    </citation>
    <scope>NUCLEOTIDE SEQUENCE [LARGE SCALE GENOMIC DNA]</scope>
    <source>
        <strain evidence="3">ATCC 49066 / DSM 5427 / NCIMB 11756 / RHM5</strain>
    </source>
</reference>
<feature type="domain" description="YgjP-like metallopeptidase" evidence="1">
    <location>
        <begin position="22"/>
        <end position="222"/>
    </location>
</feature>
<evidence type="ECO:0000313" key="3">
    <source>
        <dbReference type="Proteomes" id="UP000008467"/>
    </source>
</evidence>
<dbReference type="InterPro" id="IPR002725">
    <property type="entry name" value="YgjP-like_metallopeptidase"/>
</dbReference>
<dbReference type="STRING" id="642492.Clole_3004"/>